<dbReference type="InterPro" id="IPR010998">
    <property type="entry name" value="Integrase_recombinase_N"/>
</dbReference>
<dbReference type="EMBL" id="JABCQL010000010">
    <property type="protein sequence ID" value="MBF0856348.1"/>
    <property type="molecule type" value="Genomic_DNA"/>
</dbReference>
<dbReference type="AlphaFoldDB" id="A0AB35AN15"/>
<dbReference type="SUPFAM" id="SSF56349">
    <property type="entry name" value="DNA breaking-rejoining enzymes"/>
    <property type="match status" value="1"/>
</dbReference>
<dbReference type="InterPro" id="IPR011010">
    <property type="entry name" value="DNA_brk_join_enz"/>
</dbReference>
<dbReference type="Proteomes" id="UP000603665">
    <property type="component" value="Unassembled WGS sequence"/>
</dbReference>
<gene>
    <name evidence="3" type="ORF">HKD20_07435</name>
</gene>
<evidence type="ECO:0000256" key="2">
    <source>
        <dbReference type="SAM" id="MobiDB-lite"/>
    </source>
</evidence>
<dbReference type="Gene3D" id="1.10.150.130">
    <property type="match status" value="1"/>
</dbReference>
<feature type="region of interest" description="Disordered" evidence="2">
    <location>
        <begin position="358"/>
        <end position="381"/>
    </location>
</feature>
<evidence type="ECO:0000256" key="1">
    <source>
        <dbReference type="ARBA" id="ARBA00023125"/>
    </source>
</evidence>
<sequence length="381" mass="42620">MGMNDMANLTVRHGSYYVRFIVPKDRWRDVGAVLGSSTGLRRDVLKSLRTKDRKTAFKLRDAALEAIRRSLNLKLAEAGLPPLHGDAVPDRMSEDCLLSEALEARRQIASTSDRTDGGDEQMGETDPRRRLIEGMDYFLEDRAEQLEKAGKDPSGYVRRFRETALGEQTPFAIVLDRWMKDRETYASQAAISLDRATLNHFSRYLADVQGLAEPPENLIGFLRAQVIEDVSPMVLGGFAEWLMDKQNLAAKTAGSRVSPLKVMWDFAIRKHILKGPNPWLGATAGLKRKAGKRKSEVRPFTEDELIRLLQADPGEGRKWAWGSAISDMMRLALLTGARQNELATLIVGRIINRDGTEGPLSGFHAQRTNRRSGHVGAVQRE</sequence>
<keyword evidence="1" id="KW-0238">DNA-binding</keyword>
<evidence type="ECO:0008006" key="5">
    <source>
        <dbReference type="Google" id="ProtNLM"/>
    </source>
</evidence>
<evidence type="ECO:0000313" key="3">
    <source>
        <dbReference type="EMBL" id="MBF0856348.1"/>
    </source>
</evidence>
<protein>
    <recommendedName>
        <fullName evidence="5">Core-binding (CB) domain-containing protein</fullName>
    </recommendedName>
</protein>
<accession>A0AB35AN15</accession>
<name>A0AB35AN15_GLUOY</name>
<evidence type="ECO:0000313" key="4">
    <source>
        <dbReference type="Proteomes" id="UP000603665"/>
    </source>
</evidence>
<organism evidence="3 4">
    <name type="scientific">Gluconobacter oxydans</name>
    <name type="common">Gluconobacter suboxydans</name>
    <dbReference type="NCBI Taxonomy" id="442"/>
    <lineage>
        <taxon>Bacteria</taxon>
        <taxon>Pseudomonadati</taxon>
        <taxon>Pseudomonadota</taxon>
        <taxon>Alphaproteobacteria</taxon>
        <taxon>Acetobacterales</taxon>
        <taxon>Acetobacteraceae</taxon>
        <taxon>Gluconobacter</taxon>
    </lineage>
</organism>
<dbReference type="GO" id="GO:0003677">
    <property type="term" value="F:DNA binding"/>
    <property type="evidence" value="ECO:0007669"/>
    <property type="project" value="UniProtKB-KW"/>
</dbReference>
<reference evidence="3" key="1">
    <citation type="submission" date="2020-04" db="EMBL/GenBank/DDBJ databases">
        <authorList>
            <person name="Sombolestani A."/>
        </authorList>
    </citation>
    <scope>NUCLEOTIDE SEQUENCE</scope>
    <source>
        <strain evidence="3">LMG1408</strain>
    </source>
</reference>
<proteinExistence type="predicted"/>
<comment type="caution">
    <text evidence="3">The sequence shown here is derived from an EMBL/GenBank/DDBJ whole genome shotgun (WGS) entry which is preliminary data.</text>
</comment>
<reference evidence="3" key="2">
    <citation type="submission" date="2023-10" db="EMBL/GenBank/DDBJ databases">
        <title>Description of novel Gluconobacter species.</title>
        <authorList>
            <person name="Cleenwerck I."/>
            <person name="Cnockaert M."/>
            <person name="Borremans W."/>
            <person name="Wieme A.D."/>
            <person name="De Vuyst L."/>
            <person name="Vandamme P."/>
        </authorList>
    </citation>
    <scope>NUCLEOTIDE SEQUENCE</scope>
    <source>
        <strain evidence="3">LMG1408</strain>
    </source>
</reference>